<dbReference type="InterPro" id="IPR018958">
    <property type="entry name" value="Knr4/Smi1-like_dom"/>
</dbReference>
<feature type="domain" description="Knr4/Smi1-like" evidence="1">
    <location>
        <begin position="28"/>
        <end position="153"/>
    </location>
</feature>
<accession>A0A085BJY9</accession>
<dbReference type="Proteomes" id="UP000028623">
    <property type="component" value="Unassembled WGS sequence"/>
</dbReference>
<protein>
    <recommendedName>
        <fullName evidence="1">Knr4/Smi1-like domain-containing protein</fullName>
    </recommendedName>
</protein>
<dbReference type="EMBL" id="JPLY01000002">
    <property type="protein sequence ID" value="KFC22784.1"/>
    <property type="molecule type" value="Genomic_DNA"/>
</dbReference>
<reference evidence="2 3" key="1">
    <citation type="submission" date="2014-07" db="EMBL/GenBank/DDBJ databases">
        <title>Epilithonimonas lactis LMG 22401 Genome.</title>
        <authorList>
            <person name="Pipes S.E."/>
            <person name="Stropko S.J."/>
        </authorList>
    </citation>
    <scope>NUCLEOTIDE SEQUENCE [LARGE SCALE GENOMIC DNA]</scope>
    <source>
        <strain evidence="2 3">LMG 24401</strain>
    </source>
</reference>
<evidence type="ECO:0000313" key="3">
    <source>
        <dbReference type="Proteomes" id="UP000028623"/>
    </source>
</evidence>
<dbReference type="AlphaFoldDB" id="A0A085BJY9"/>
<evidence type="ECO:0000313" key="2">
    <source>
        <dbReference type="EMBL" id="KFC22784.1"/>
    </source>
</evidence>
<dbReference type="InterPro" id="IPR037883">
    <property type="entry name" value="Knr4/Smi1-like_sf"/>
</dbReference>
<organism evidence="2 3">
    <name type="scientific">Epilithonimonas lactis</name>
    <dbReference type="NCBI Taxonomy" id="421072"/>
    <lineage>
        <taxon>Bacteria</taxon>
        <taxon>Pseudomonadati</taxon>
        <taxon>Bacteroidota</taxon>
        <taxon>Flavobacteriia</taxon>
        <taxon>Flavobacteriales</taxon>
        <taxon>Weeksellaceae</taxon>
        <taxon>Chryseobacterium group</taxon>
        <taxon>Epilithonimonas</taxon>
    </lineage>
</organism>
<keyword evidence="3" id="KW-1185">Reference proteome</keyword>
<evidence type="ECO:0000259" key="1">
    <source>
        <dbReference type="SMART" id="SM00860"/>
    </source>
</evidence>
<dbReference type="SMART" id="SM00860">
    <property type="entry name" value="SMI1_KNR4"/>
    <property type="match status" value="1"/>
</dbReference>
<proteinExistence type="predicted"/>
<comment type="caution">
    <text evidence="2">The sequence shown here is derived from an EMBL/GenBank/DDBJ whole genome shotgun (WGS) entry which is preliminary data.</text>
</comment>
<name>A0A085BJY9_9FLAO</name>
<dbReference type="SUPFAM" id="SSF160631">
    <property type="entry name" value="SMI1/KNR4-like"/>
    <property type="match status" value="1"/>
</dbReference>
<sequence>MTFIESLKNKIKLYKELIPFGKFNPNPPIEFEALKSFENRYGIVIPDDYKEFILKIGNGEFELNNDYFLELTASTWGDVSKPFNPEIESEIYNGLLEVVELSHAGGMIFLVANGDDYGHIWYRDNNRESDDFSIQPFLDKNQNKLNFGALINLYFDSEMEYYLRAMENAKKTAQQLIVRNDVNEKNKFEEKSFMFKLLRLFTRNN</sequence>
<dbReference type="Gene3D" id="3.40.1580.10">
    <property type="entry name" value="SMI1/KNR4-like"/>
    <property type="match status" value="1"/>
</dbReference>
<dbReference type="Pfam" id="PF09346">
    <property type="entry name" value="SMI1_KNR4"/>
    <property type="match status" value="1"/>
</dbReference>
<gene>
    <name evidence="2" type="ORF">IO89_06950</name>
</gene>